<dbReference type="InterPro" id="IPR000620">
    <property type="entry name" value="EamA_dom"/>
</dbReference>
<comment type="caution">
    <text evidence="9">The sequence shown here is derived from an EMBL/GenBank/DDBJ whole genome shotgun (WGS) entry which is preliminary data.</text>
</comment>
<dbReference type="PANTHER" id="PTHR42920">
    <property type="entry name" value="OS03G0707200 PROTEIN-RELATED"/>
    <property type="match status" value="1"/>
</dbReference>
<dbReference type="Proteomes" id="UP000033772">
    <property type="component" value="Unassembled WGS sequence"/>
</dbReference>
<evidence type="ECO:0000256" key="4">
    <source>
        <dbReference type="ARBA" id="ARBA00022692"/>
    </source>
</evidence>
<feature type="domain" description="EamA" evidence="8">
    <location>
        <begin position="152"/>
        <end position="280"/>
    </location>
</feature>
<feature type="transmembrane region" description="Helical" evidence="7">
    <location>
        <begin position="181"/>
        <end position="202"/>
    </location>
</feature>
<evidence type="ECO:0000256" key="2">
    <source>
        <dbReference type="ARBA" id="ARBA00007362"/>
    </source>
</evidence>
<evidence type="ECO:0000256" key="7">
    <source>
        <dbReference type="SAM" id="Phobius"/>
    </source>
</evidence>
<dbReference type="OrthoDB" id="9815120at2"/>
<feature type="transmembrane region" description="Helical" evidence="7">
    <location>
        <begin position="48"/>
        <end position="65"/>
    </location>
</feature>
<dbReference type="GO" id="GO:0005886">
    <property type="term" value="C:plasma membrane"/>
    <property type="evidence" value="ECO:0007669"/>
    <property type="project" value="UniProtKB-SubCell"/>
</dbReference>
<dbReference type="EMBL" id="JZDQ02000018">
    <property type="protein sequence ID" value="OIJ26122.1"/>
    <property type="molecule type" value="Genomic_DNA"/>
</dbReference>
<keyword evidence="6 7" id="KW-0472">Membrane</keyword>
<comment type="similarity">
    <text evidence="2">Belongs to the EamA transporter family.</text>
</comment>
<comment type="subcellular location">
    <subcellularLocation>
        <location evidence="1">Cell membrane</location>
        <topology evidence="1">Multi-pass membrane protein</topology>
    </subcellularLocation>
</comment>
<feature type="transmembrane region" description="Helical" evidence="7">
    <location>
        <begin position="101"/>
        <end position="120"/>
    </location>
</feature>
<reference evidence="9" key="1">
    <citation type="submission" date="2016-10" db="EMBL/GenBank/DDBJ databases">
        <title>Draft Genome Sequence of Nocardioides luteus Strain BAFB, an Alkane-Degrading Bacterium Isolated from JP-7 Polluted Soil.</title>
        <authorList>
            <person name="Brown L."/>
            <person name="Ruiz O.N."/>
            <person name="Gunasekera T."/>
        </authorList>
    </citation>
    <scope>NUCLEOTIDE SEQUENCE [LARGE SCALE GENOMIC DNA]</scope>
    <source>
        <strain evidence="9">BAFB</strain>
    </source>
</reference>
<organism evidence="9 10">
    <name type="scientific">Nocardioides luteus</name>
    <dbReference type="NCBI Taxonomy" id="1844"/>
    <lineage>
        <taxon>Bacteria</taxon>
        <taxon>Bacillati</taxon>
        <taxon>Actinomycetota</taxon>
        <taxon>Actinomycetes</taxon>
        <taxon>Propionibacteriales</taxon>
        <taxon>Nocardioidaceae</taxon>
        <taxon>Nocardioides</taxon>
    </lineage>
</organism>
<name>A0A1J4N3M3_9ACTN</name>
<dbReference type="STRING" id="1844.UG56_013940"/>
<keyword evidence="4 7" id="KW-0812">Transmembrane</keyword>
<accession>A0A1J4N3M3</accession>
<keyword evidence="3" id="KW-1003">Cell membrane</keyword>
<dbReference type="Gene3D" id="1.10.3730.20">
    <property type="match status" value="1"/>
</dbReference>
<evidence type="ECO:0000259" key="8">
    <source>
        <dbReference type="Pfam" id="PF00892"/>
    </source>
</evidence>
<sequence>MVQPFSHGGDSLRARLAHPVVLVLIGIASVQVGATFAKSLFDEVSPTAMVWLRLSMSALILLAITRPRVRGLSRRDWLVVVAFGASLGMMNWAIYQSFARLPIGIAVTIEFIGPLTIALVTSRRARDLVWVALAAAGVVLLGLEPGRISVVGVLFALLAGVCWAAYIVLSKATGARWEGLDGLALASTVAAVALTPAALAYADGLGAPHVWLVGLMVGLMSSVVPYSLDLVALRSIKPGLYAILMSLEPAAGALAAIVVLHEGLSVLQWLAIACVVVASAGATRTGKPEHHVPAESTPA</sequence>
<evidence type="ECO:0000256" key="6">
    <source>
        <dbReference type="ARBA" id="ARBA00023136"/>
    </source>
</evidence>
<feature type="transmembrane region" description="Helical" evidence="7">
    <location>
        <begin position="266"/>
        <end position="283"/>
    </location>
</feature>
<feature type="transmembrane region" description="Helical" evidence="7">
    <location>
        <begin position="127"/>
        <end position="143"/>
    </location>
</feature>
<feature type="transmembrane region" description="Helical" evidence="7">
    <location>
        <begin position="149"/>
        <end position="169"/>
    </location>
</feature>
<feature type="transmembrane region" description="Helical" evidence="7">
    <location>
        <begin position="240"/>
        <end position="260"/>
    </location>
</feature>
<evidence type="ECO:0000313" key="9">
    <source>
        <dbReference type="EMBL" id="OIJ26122.1"/>
    </source>
</evidence>
<evidence type="ECO:0000256" key="5">
    <source>
        <dbReference type="ARBA" id="ARBA00022989"/>
    </source>
</evidence>
<feature type="transmembrane region" description="Helical" evidence="7">
    <location>
        <begin position="77"/>
        <end position="95"/>
    </location>
</feature>
<dbReference type="InterPro" id="IPR037185">
    <property type="entry name" value="EmrE-like"/>
</dbReference>
<evidence type="ECO:0000313" key="10">
    <source>
        <dbReference type="Proteomes" id="UP000033772"/>
    </source>
</evidence>
<dbReference type="SUPFAM" id="SSF103481">
    <property type="entry name" value="Multidrug resistance efflux transporter EmrE"/>
    <property type="match status" value="2"/>
</dbReference>
<dbReference type="InterPro" id="IPR051258">
    <property type="entry name" value="Diverse_Substrate_Transporter"/>
</dbReference>
<keyword evidence="10" id="KW-1185">Reference proteome</keyword>
<keyword evidence="5 7" id="KW-1133">Transmembrane helix</keyword>
<evidence type="ECO:0000256" key="3">
    <source>
        <dbReference type="ARBA" id="ARBA00022475"/>
    </source>
</evidence>
<dbReference type="PANTHER" id="PTHR42920:SF5">
    <property type="entry name" value="EAMA DOMAIN-CONTAINING PROTEIN"/>
    <property type="match status" value="1"/>
</dbReference>
<feature type="transmembrane region" description="Helical" evidence="7">
    <location>
        <begin position="208"/>
        <end position="228"/>
    </location>
</feature>
<dbReference type="Pfam" id="PF00892">
    <property type="entry name" value="EamA"/>
    <property type="match status" value="1"/>
</dbReference>
<dbReference type="AlphaFoldDB" id="A0A1J4N3M3"/>
<dbReference type="RefSeq" id="WP_045548109.1">
    <property type="nucleotide sequence ID" value="NZ_JZDQ02000018.1"/>
</dbReference>
<evidence type="ECO:0000256" key="1">
    <source>
        <dbReference type="ARBA" id="ARBA00004651"/>
    </source>
</evidence>
<feature type="transmembrane region" description="Helical" evidence="7">
    <location>
        <begin position="16"/>
        <end position="36"/>
    </location>
</feature>
<protein>
    <submittedName>
        <fullName evidence="9">EamA family transporter</fullName>
    </submittedName>
</protein>
<gene>
    <name evidence="9" type="ORF">UG56_013940</name>
</gene>
<proteinExistence type="inferred from homology"/>